<evidence type="ECO:0000256" key="3">
    <source>
        <dbReference type="ARBA" id="ARBA00022827"/>
    </source>
</evidence>
<organism evidence="8 9">
    <name type="scientific">Weissella halotolerans DSM 20190</name>
    <dbReference type="NCBI Taxonomy" id="1123500"/>
    <lineage>
        <taxon>Bacteria</taxon>
        <taxon>Bacillati</taxon>
        <taxon>Bacillota</taxon>
        <taxon>Bacilli</taxon>
        <taxon>Lactobacillales</taxon>
        <taxon>Lactobacillaceae</taxon>
        <taxon>Weissella</taxon>
    </lineage>
</organism>
<dbReference type="eggNOG" id="COG1249">
    <property type="taxonomic scope" value="Bacteria"/>
</dbReference>
<feature type="binding site" evidence="4">
    <location>
        <begin position="172"/>
        <end position="179"/>
    </location>
    <ligand>
        <name>NAD(+)</name>
        <dbReference type="ChEBI" id="CHEBI:57540"/>
    </ligand>
</feature>
<protein>
    <submittedName>
        <fullName evidence="8">Glutathione reductase</fullName>
    </submittedName>
</protein>
<dbReference type="PRINTS" id="PR00368">
    <property type="entry name" value="FADPNR"/>
</dbReference>
<feature type="binding site" evidence="4">
    <location>
        <position position="113"/>
    </location>
    <ligand>
        <name>FAD</name>
        <dbReference type="ChEBI" id="CHEBI:57692"/>
    </ligand>
</feature>
<evidence type="ECO:0000256" key="5">
    <source>
        <dbReference type="PIRSR" id="PIRSR000350-4"/>
    </source>
</evidence>
<dbReference type="PRINTS" id="PR00411">
    <property type="entry name" value="PNDRDTASEI"/>
</dbReference>
<feature type="binding site" evidence="4">
    <location>
        <position position="298"/>
    </location>
    <ligand>
        <name>FAD</name>
        <dbReference type="ChEBI" id="CHEBI:57692"/>
    </ligand>
</feature>
<evidence type="ECO:0000313" key="8">
    <source>
        <dbReference type="EMBL" id="KRN32377.1"/>
    </source>
</evidence>
<comment type="similarity">
    <text evidence="1">Belongs to the class-I pyridine nucleotide-disulfide oxidoreductase family.</text>
</comment>
<dbReference type="PANTHER" id="PTHR43014">
    <property type="entry name" value="MERCURIC REDUCTASE"/>
    <property type="match status" value="1"/>
</dbReference>
<feature type="binding site" evidence="4">
    <location>
        <position position="258"/>
    </location>
    <ligand>
        <name>NAD(+)</name>
        <dbReference type="ChEBI" id="CHEBI:57540"/>
    </ligand>
</feature>
<dbReference type="STRING" id="1123500.GCA_000420365_00700"/>
<dbReference type="Proteomes" id="UP000051296">
    <property type="component" value="Unassembled WGS sequence"/>
</dbReference>
<accession>A0A0R2FVD1</accession>
<keyword evidence="9" id="KW-1185">Reference proteome</keyword>
<proteinExistence type="inferred from homology"/>
<feature type="disulfide bond" description="Redox-active" evidence="5">
    <location>
        <begin position="43"/>
        <end position="48"/>
    </location>
</feature>
<dbReference type="AlphaFoldDB" id="A0A0R2FVD1"/>
<dbReference type="SUPFAM" id="SSF51905">
    <property type="entry name" value="FAD/NAD(P)-binding domain"/>
    <property type="match status" value="1"/>
</dbReference>
<evidence type="ECO:0000256" key="4">
    <source>
        <dbReference type="PIRSR" id="PIRSR000350-3"/>
    </source>
</evidence>
<keyword evidence="2" id="KW-0285">Flavoprotein</keyword>
<evidence type="ECO:0000259" key="7">
    <source>
        <dbReference type="Pfam" id="PF07992"/>
    </source>
</evidence>
<dbReference type="PANTHER" id="PTHR43014:SF5">
    <property type="entry name" value="GLUTATHIONE REDUCTASE (NADPH)"/>
    <property type="match status" value="1"/>
</dbReference>
<evidence type="ECO:0000259" key="6">
    <source>
        <dbReference type="Pfam" id="PF02852"/>
    </source>
</evidence>
<name>A0A0R2FVD1_9LACO</name>
<gene>
    <name evidence="8" type="ORF">IV68_GL000728</name>
</gene>
<reference evidence="8 9" key="1">
    <citation type="journal article" date="2015" name="Genome Announc.">
        <title>Expanding the biotechnology potential of lactobacilli through comparative genomics of 213 strains and associated genera.</title>
        <authorList>
            <person name="Sun Z."/>
            <person name="Harris H.M."/>
            <person name="McCann A."/>
            <person name="Guo C."/>
            <person name="Argimon S."/>
            <person name="Zhang W."/>
            <person name="Yang X."/>
            <person name="Jeffery I.B."/>
            <person name="Cooney J.C."/>
            <person name="Kagawa T.F."/>
            <person name="Liu W."/>
            <person name="Song Y."/>
            <person name="Salvetti E."/>
            <person name="Wrobel A."/>
            <person name="Rasinkangas P."/>
            <person name="Parkhill J."/>
            <person name="Rea M.C."/>
            <person name="O'Sullivan O."/>
            <person name="Ritari J."/>
            <person name="Douillard F.P."/>
            <person name="Paul Ross R."/>
            <person name="Yang R."/>
            <person name="Briner A.E."/>
            <person name="Felis G.E."/>
            <person name="de Vos W.M."/>
            <person name="Barrangou R."/>
            <person name="Klaenhammer T.R."/>
            <person name="Caufield P.W."/>
            <person name="Cui Y."/>
            <person name="Zhang H."/>
            <person name="O'Toole P.W."/>
        </authorList>
    </citation>
    <scope>NUCLEOTIDE SEQUENCE [LARGE SCALE GENOMIC DNA]</scope>
    <source>
        <strain evidence="8 9">DSM 20190</strain>
    </source>
</reference>
<feature type="domain" description="Pyridine nucleotide-disulphide oxidoreductase dimerisation" evidence="6">
    <location>
        <begin position="335"/>
        <end position="436"/>
    </location>
</feature>
<dbReference type="PIRSF" id="PIRSF000350">
    <property type="entry name" value="Mercury_reductase_MerA"/>
    <property type="match status" value="1"/>
</dbReference>
<comment type="cofactor">
    <cofactor evidence="4">
        <name>FAD</name>
        <dbReference type="ChEBI" id="CHEBI:57692"/>
    </cofactor>
    <text evidence="4">Binds 1 FAD per subunit.</text>
</comment>
<dbReference type="PATRIC" id="fig|1123500.6.peg.733"/>
<dbReference type="RefSeq" id="WP_022791477.1">
    <property type="nucleotide sequence ID" value="NZ_ATUU01000002.1"/>
</dbReference>
<evidence type="ECO:0000313" key="9">
    <source>
        <dbReference type="Proteomes" id="UP000051296"/>
    </source>
</evidence>
<dbReference type="InterPro" id="IPR036188">
    <property type="entry name" value="FAD/NAD-bd_sf"/>
</dbReference>
<keyword evidence="3 4" id="KW-0274">FAD</keyword>
<dbReference type="Pfam" id="PF02852">
    <property type="entry name" value="Pyr_redox_dim"/>
    <property type="match status" value="1"/>
</dbReference>
<dbReference type="GO" id="GO:0000166">
    <property type="term" value="F:nucleotide binding"/>
    <property type="evidence" value="ECO:0007669"/>
    <property type="project" value="UniProtKB-KW"/>
</dbReference>
<dbReference type="InterPro" id="IPR004099">
    <property type="entry name" value="Pyr_nucl-diS_OxRdtase_dimer"/>
</dbReference>
<dbReference type="Gene3D" id="3.50.50.60">
    <property type="entry name" value="FAD/NAD(P)-binding domain"/>
    <property type="match status" value="1"/>
</dbReference>
<dbReference type="InterPro" id="IPR023753">
    <property type="entry name" value="FAD/NAD-binding_dom"/>
</dbReference>
<evidence type="ECO:0000256" key="1">
    <source>
        <dbReference type="ARBA" id="ARBA00007532"/>
    </source>
</evidence>
<dbReference type="InParanoid" id="A0A0R2FVD1"/>
<sequence length="444" mass="48180">MTEFDYDVLYLGSGHATFDGALPLAERGFRIGVIEADRIGGTCPNWGCNAKVALDEPVTLQRELERMHGTVAASGQIDWPKNQAHKQTVIEDIPTGLADSMEAAGIDLIFGKGRLVDAHTIEVAGRTYQADKLVIATGMHPHILDIPGKEYLHDSTDFLALKKMPKQITIIGGGYIALESATLANAAGSDVTVLLHHDRVLRAFDPAFVDLMVADLKKRGVRFIKSAQPKAVTAAASNLQVHTAAGIVTTDWILDASGRIANTKGLGLAELGIETNEDGIVVNDYLQTTVPNIYASGDVLSKDVPKLTPTAMFESRYLMHLFAGDEKAPIRYPAIATTVFTSPRIAQAGVDIATAQANPAIYRIVERDLKQNWYRQVSYEDIAKVKLIFNQQNQLVGVTEISEQAVDVVNSLLPAIEFGFTPDQLERIINIFPSISASAYSKLA</sequence>
<keyword evidence="4" id="KW-0547">Nucleotide-binding</keyword>
<dbReference type="InterPro" id="IPR001100">
    <property type="entry name" value="Pyr_nuc-diS_OxRdtase"/>
</dbReference>
<dbReference type="OrthoDB" id="9800167at2"/>
<dbReference type="InterPro" id="IPR016156">
    <property type="entry name" value="FAD/NAD-linked_Rdtase_dimer_sf"/>
</dbReference>
<comment type="caution">
    <text evidence="8">The sequence shown here is derived from an EMBL/GenBank/DDBJ whole genome shotgun (WGS) entry which is preliminary data.</text>
</comment>
<dbReference type="GO" id="GO:0016491">
    <property type="term" value="F:oxidoreductase activity"/>
    <property type="evidence" value="ECO:0007669"/>
    <property type="project" value="InterPro"/>
</dbReference>
<dbReference type="EMBL" id="JQAX01000002">
    <property type="protein sequence ID" value="KRN32377.1"/>
    <property type="molecule type" value="Genomic_DNA"/>
</dbReference>
<evidence type="ECO:0000256" key="2">
    <source>
        <dbReference type="ARBA" id="ARBA00022630"/>
    </source>
</evidence>
<dbReference type="SUPFAM" id="SSF55424">
    <property type="entry name" value="FAD/NAD-linked reductases, dimerisation (C-terminal) domain"/>
    <property type="match status" value="1"/>
</dbReference>
<dbReference type="Pfam" id="PF07992">
    <property type="entry name" value="Pyr_redox_2"/>
    <property type="match status" value="1"/>
</dbReference>
<keyword evidence="4" id="KW-0520">NAD</keyword>
<feature type="domain" description="FAD/NAD(P)-binding" evidence="7">
    <location>
        <begin position="6"/>
        <end position="313"/>
    </location>
</feature>